<accession>A0A381SGN9</accession>
<protein>
    <submittedName>
        <fullName evidence="1">Uncharacterized protein</fullName>
    </submittedName>
</protein>
<reference evidence="1" key="1">
    <citation type="submission" date="2018-05" db="EMBL/GenBank/DDBJ databases">
        <authorList>
            <person name="Lanie J.A."/>
            <person name="Ng W.-L."/>
            <person name="Kazmierczak K.M."/>
            <person name="Andrzejewski T.M."/>
            <person name="Davidsen T.M."/>
            <person name="Wayne K.J."/>
            <person name="Tettelin H."/>
            <person name="Glass J.I."/>
            <person name="Rusch D."/>
            <person name="Podicherti R."/>
            <person name="Tsui H.-C.T."/>
            <person name="Winkler M.E."/>
        </authorList>
    </citation>
    <scope>NUCLEOTIDE SEQUENCE</scope>
</reference>
<dbReference type="EMBL" id="UINC01002907">
    <property type="protein sequence ID" value="SVA01477.1"/>
    <property type="molecule type" value="Genomic_DNA"/>
</dbReference>
<dbReference type="AlphaFoldDB" id="A0A381SGN9"/>
<name>A0A381SGN9_9ZZZZ</name>
<evidence type="ECO:0000313" key="1">
    <source>
        <dbReference type="EMBL" id="SVA01477.1"/>
    </source>
</evidence>
<gene>
    <name evidence="1" type="ORF">METZ01_LOCUS54331</name>
</gene>
<organism evidence="1">
    <name type="scientific">marine metagenome</name>
    <dbReference type="NCBI Taxonomy" id="408172"/>
    <lineage>
        <taxon>unclassified sequences</taxon>
        <taxon>metagenomes</taxon>
        <taxon>ecological metagenomes</taxon>
    </lineage>
</organism>
<sequence>MACKYPFKMLLSGGGSGERKRISIYYYNFSILQPRKLREHKPRKTRKWGGPRTTPKALYLLAESNKSWDV</sequence>
<proteinExistence type="predicted"/>